<name>A0ABW9AI16_9BURK</name>
<gene>
    <name evidence="2" type="ORF">PQR62_24075</name>
</gene>
<dbReference type="InterPro" id="IPR023346">
    <property type="entry name" value="Lysozyme-like_dom_sf"/>
</dbReference>
<dbReference type="Gene3D" id="2.70.70.10">
    <property type="entry name" value="Glucose Permease (Domain IIA)"/>
    <property type="match status" value="1"/>
</dbReference>
<organism evidence="2 3">
    <name type="scientific">Herbaspirillum lusitanum</name>
    <dbReference type="NCBI Taxonomy" id="213312"/>
    <lineage>
        <taxon>Bacteria</taxon>
        <taxon>Pseudomonadati</taxon>
        <taxon>Pseudomonadota</taxon>
        <taxon>Betaproteobacteria</taxon>
        <taxon>Burkholderiales</taxon>
        <taxon>Oxalobacteraceae</taxon>
        <taxon>Herbaspirillum</taxon>
    </lineage>
</organism>
<feature type="region of interest" description="Disordered" evidence="1">
    <location>
        <begin position="350"/>
        <end position="377"/>
    </location>
</feature>
<dbReference type="Proteomes" id="UP001629246">
    <property type="component" value="Unassembled WGS sequence"/>
</dbReference>
<comment type="caution">
    <text evidence="2">The sequence shown here is derived from an EMBL/GenBank/DDBJ whole genome shotgun (WGS) entry which is preliminary data.</text>
</comment>
<evidence type="ECO:0000313" key="3">
    <source>
        <dbReference type="Proteomes" id="UP001629246"/>
    </source>
</evidence>
<dbReference type="InterPro" id="IPR011055">
    <property type="entry name" value="Dup_hybrid_motif"/>
</dbReference>
<evidence type="ECO:0000256" key="1">
    <source>
        <dbReference type="SAM" id="MobiDB-lite"/>
    </source>
</evidence>
<protein>
    <submittedName>
        <fullName evidence="2">M23 family metallopeptidase</fullName>
    </submittedName>
</protein>
<dbReference type="SUPFAM" id="SSF51261">
    <property type="entry name" value="Duplicated hybrid motif"/>
    <property type="match status" value="1"/>
</dbReference>
<reference evidence="2 3" key="1">
    <citation type="journal article" date="2024" name="Chem. Sci.">
        <title>Discovery of megapolipeptins by genome mining of a Burkholderiales bacteria collection.</title>
        <authorList>
            <person name="Paulo B.S."/>
            <person name="Recchia M.J.J."/>
            <person name="Lee S."/>
            <person name="Fergusson C.H."/>
            <person name="Romanowski S.B."/>
            <person name="Hernandez A."/>
            <person name="Krull N."/>
            <person name="Liu D.Y."/>
            <person name="Cavanagh H."/>
            <person name="Bos A."/>
            <person name="Gray C.A."/>
            <person name="Murphy B.T."/>
            <person name="Linington R.G."/>
            <person name="Eustaquio A.S."/>
        </authorList>
    </citation>
    <scope>NUCLEOTIDE SEQUENCE [LARGE SCALE GENOMIC DNA]</scope>
    <source>
        <strain evidence="2 3">RL21-008-BIB-A</strain>
    </source>
</reference>
<dbReference type="CDD" id="cd12797">
    <property type="entry name" value="M23_peptidase"/>
    <property type="match status" value="1"/>
</dbReference>
<evidence type="ECO:0000313" key="2">
    <source>
        <dbReference type="EMBL" id="MFL9927373.1"/>
    </source>
</evidence>
<proteinExistence type="predicted"/>
<keyword evidence="3" id="KW-1185">Reference proteome</keyword>
<dbReference type="EMBL" id="JAQQFM010000014">
    <property type="protein sequence ID" value="MFL9927373.1"/>
    <property type="molecule type" value="Genomic_DNA"/>
</dbReference>
<dbReference type="Gene3D" id="1.10.530.10">
    <property type="match status" value="1"/>
</dbReference>
<dbReference type="SUPFAM" id="SSF53955">
    <property type="entry name" value="Lysozyme-like"/>
    <property type="match status" value="1"/>
</dbReference>
<sequence length="897" mass="101394">MLISPPFILTADMQTHYGNDEAILEASMPPTASNSTGTFAPEGSFPISSSLVWHNGVHLEAPRANGGRLNVRAIADGTIIFVQPPTKPNGDARHGQNYNPFGTGPAWSDNGCIIIEHETEIGADTASPTVVRYYSVYMHLALLMNNFRAGQKIYRKDQLGHAGQVYGRQAQLHFEICCDDANLKKLTGRTSAWRDPHEAPTADGRTDAVFGSVYYYLPATTPIRAQDGMPAQHLQLDAAKEVLGTPQWIMMDYGDAGITPGACALSSYNMHGKYGGTRKDLKAEYQLYQEANERHQSLVAPRPQIASSPPDWYELPHFGLNFGRSQDNKGPLPANVARWRKIIRAQEEIPAQHLQPDAAKEASDTPQRPMMNHGDAVTTPVACANSNYNRYREYQLYLDANKHPQVASSPSGWYELLRFGRNLGRSPDDKDPLPANVAHWRKIKTVEGKEVWADLNAAGTFKFSDADFLPVMGWNCYDDDCSPDDQRCDSDHLKILLRTVGEEPHPDPREDDKLLASRLGDADLRKKLRRVICKFPSEWDKASVLQRYDWVKKQFEASNASPEFWEKFCQHCKAMCFDQLPAAYLKAQWHFHPVEFIKHFRKCKWLSEGEFVQLLPMQVLRVSKTKAGTKAVWETVSTNTTAPSSVLKLHRIPLNLSFRKYGINNHQRMAAFLGNAIQETQWLGKLYEENKSAWYSPWDGRGFLQLTHVENYIRYWRFRGRTINSQVEIQLANATSAANTARKDKNGDIAAKANAHLADKISGVTEEMRLWRDHIQGKTELEEEESKIAPADSAGAYWAWIGMPLYADEKIIIERCLISVSQNTKVYYRSPSFWRASASVNLPKKIDVLWDSQLNGFVDRCVPWAQALAVLGEQYFPRENGMFDLEYPEGNIPRKKK</sequence>
<dbReference type="RefSeq" id="WP_408160614.1">
    <property type="nucleotide sequence ID" value="NZ_JAQQFM010000014.1"/>
</dbReference>
<accession>A0ABW9AI16</accession>